<sequence length="70" mass="8008">MEFAQHVVDLFFGDDGRVVFVPDVMREFGNMLAVFFGLSDFDMHGKTPFLKDSIIVAYWGFNGKWGGLER</sequence>
<proteinExistence type="predicted"/>
<dbReference type="AlphaFoldDB" id="W7BSS6"/>
<name>W7BSS6_9LIST</name>
<dbReference type="STRING" id="1265820.PCORN_15066"/>
<evidence type="ECO:0000313" key="2">
    <source>
        <dbReference type="Proteomes" id="UP000019254"/>
    </source>
</evidence>
<evidence type="ECO:0000313" key="1">
    <source>
        <dbReference type="EMBL" id="EUJ26316.1"/>
    </source>
</evidence>
<protein>
    <submittedName>
        <fullName evidence="1">Uncharacterized protein</fullName>
    </submittedName>
</protein>
<dbReference type="EMBL" id="AODE01000032">
    <property type="protein sequence ID" value="EUJ26316.1"/>
    <property type="molecule type" value="Genomic_DNA"/>
</dbReference>
<keyword evidence="2" id="KW-1185">Reference proteome</keyword>
<organism evidence="1 2">
    <name type="scientific">Listeria cornellensis FSL F6-0969</name>
    <dbReference type="NCBI Taxonomy" id="1265820"/>
    <lineage>
        <taxon>Bacteria</taxon>
        <taxon>Bacillati</taxon>
        <taxon>Bacillota</taxon>
        <taxon>Bacilli</taxon>
        <taxon>Bacillales</taxon>
        <taxon>Listeriaceae</taxon>
        <taxon>Listeria</taxon>
    </lineage>
</organism>
<dbReference type="Proteomes" id="UP000019254">
    <property type="component" value="Unassembled WGS sequence"/>
</dbReference>
<accession>W7BSS6</accession>
<dbReference type="PATRIC" id="fig|1265820.5.peg.2976"/>
<gene>
    <name evidence="1" type="ORF">PCORN_15066</name>
</gene>
<comment type="caution">
    <text evidence="1">The sequence shown here is derived from an EMBL/GenBank/DDBJ whole genome shotgun (WGS) entry which is preliminary data.</text>
</comment>
<reference evidence="1 2" key="1">
    <citation type="journal article" date="2014" name="Int. J. Syst. Evol. Microbiol.">
        <title>Listeria floridensis sp. nov., Listeria aquatica sp. nov., Listeria cornellensis sp. nov., Listeria riparia sp. nov. and Listeria grandensis sp. nov., from agricultural and natural environments.</title>
        <authorList>
            <person name="den Bakker H.C."/>
            <person name="Warchocki S."/>
            <person name="Wright E.M."/>
            <person name="Allred A.F."/>
            <person name="Ahlstrom C."/>
            <person name="Manuel C.S."/>
            <person name="Stasiewicz M.J."/>
            <person name="Burrell A."/>
            <person name="Roof S."/>
            <person name="Strawn L."/>
            <person name="Fortes E.D."/>
            <person name="Nightingale K.K."/>
            <person name="Kephart D."/>
            <person name="Wiedmann M."/>
        </authorList>
    </citation>
    <scope>NUCLEOTIDE SEQUENCE [LARGE SCALE GENOMIC DNA]</scope>
    <source>
        <strain evidence="2">FSL F6-969</strain>
    </source>
</reference>